<protein>
    <submittedName>
        <fullName evidence="1">Uncharacterized protein</fullName>
    </submittedName>
</protein>
<evidence type="ECO:0000313" key="1">
    <source>
        <dbReference type="EMBL" id="KAK7048909.1"/>
    </source>
</evidence>
<comment type="caution">
    <text evidence="1">The sequence shown here is derived from an EMBL/GenBank/DDBJ whole genome shotgun (WGS) entry which is preliminary data.</text>
</comment>
<gene>
    <name evidence="1" type="ORF">R3P38DRAFT_2764812</name>
</gene>
<dbReference type="AlphaFoldDB" id="A0AAW0DDC8"/>
<organism evidence="1 2">
    <name type="scientific">Favolaschia claudopus</name>
    <dbReference type="NCBI Taxonomy" id="2862362"/>
    <lineage>
        <taxon>Eukaryota</taxon>
        <taxon>Fungi</taxon>
        <taxon>Dikarya</taxon>
        <taxon>Basidiomycota</taxon>
        <taxon>Agaricomycotina</taxon>
        <taxon>Agaricomycetes</taxon>
        <taxon>Agaricomycetidae</taxon>
        <taxon>Agaricales</taxon>
        <taxon>Marasmiineae</taxon>
        <taxon>Mycenaceae</taxon>
        <taxon>Favolaschia</taxon>
    </lineage>
</organism>
<keyword evidence="2" id="KW-1185">Reference proteome</keyword>
<reference evidence="1 2" key="1">
    <citation type="journal article" date="2024" name="J Genomics">
        <title>Draft genome sequencing and assembly of Favolaschia claudopus CIRM-BRFM 2984 isolated from oak limbs.</title>
        <authorList>
            <person name="Navarro D."/>
            <person name="Drula E."/>
            <person name="Chaduli D."/>
            <person name="Cazenave R."/>
            <person name="Ahrendt S."/>
            <person name="Wang J."/>
            <person name="Lipzen A."/>
            <person name="Daum C."/>
            <person name="Barry K."/>
            <person name="Grigoriev I.V."/>
            <person name="Favel A."/>
            <person name="Rosso M.N."/>
            <person name="Martin F."/>
        </authorList>
    </citation>
    <scope>NUCLEOTIDE SEQUENCE [LARGE SCALE GENOMIC DNA]</scope>
    <source>
        <strain evidence="1 2">CIRM-BRFM 2984</strain>
    </source>
</reference>
<evidence type="ECO:0000313" key="2">
    <source>
        <dbReference type="Proteomes" id="UP001362999"/>
    </source>
</evidence>
<name>A0AAW0DDC8_9AGAR</name>
<dbReference type="EMBL" id="JAWWNJ010000009">
    <property type="protein sequence ID" value="KAK7048909.1"/>
    <property type="molecule type" value="Genomic_DNA"/>
</dbReference>
<accession>A0AAW0DDC8</accession>
<dbReference type="Proteomes" id="UP001362999">
    <property type="component" value="Unassembled WGS sequence"/>
</dbReference>
<sequence>MSIWTSRYPSARKGLRFELGSFANLTLLGNEKPLSRDKYTVLVKPESVSILVLAGDLSRQILNPWPISSLLASQFYRPLPSTSSSTSGATYSRSKSTKSPPIRFSVFFSKPTVNTLHRRFLNTNQTLANTVSLITVDNAPTSSLQPALTVGVKDGNLWPGGSSHLESAIGSSFPSALGYESRALAACGRAPQYSSSIPAVSAPFGIEETISRKTQDLRVEVGRDRSRL</sequence>
<proteinExistence type="predicted"/>